<dbReference type="NCBIfam" id="NF008365">
    <property type="entry name" value="PRK11161.1"/>
    <property type="match status" value="1"/>
</dbReference>
<keyword evidence="1" id="KW-0805">Transcription regulation</keyword>
<dbReference type="InterPro" id="IPR036388">
    <property type="entry name" value="WH-like_DNA-bd_sf"/>
</dbReference>
<dbReference type="SMART" id="SM00100">
    <property type="entry name" value="cNMP"/>
    <property type="match status" value="1"/>
</dbReference>
<dbReference type="CDD" id="cd00038">
    <property type="entry name" value="CAP_ED"/>
    <property type="match status" value="1"/>
</dbReference>
<keyword evidence="3" id="KW-0804">Transcription</keyword>
<sequence length="250" mass="27696">MPVPTNSDLAAAPAIEPLKVACASCNLRELCLPVGLNAGEIDRLDGLVSNRRSVTRGEHLFRNGERFEALYAVRTGFFKTCVGSEDGRDQVTGFQMAGELLGLDGISSDRHHCDAVALEDSSVCVIAYSQLEDLSREFTSLQHSFHKIMSREIVRDHGVMLLLGNMRAEERLAAFLLNLTQRLQARGFSPSALVLRMTREEIGSYLGLKLETVSRTFSKFQDDGLLEVKQRQLRILNQAGLQALVNNSRC</sequence>
<protein>
    <submittedName>
        <fullName evidence="6">Fumarate/nitrate reduction transcriptional regulator Fnr</fullName>
    </submittedName>
</protein>
<accession>A0ABW7EZG8</accession>
<dbReference type="InterPro" id="IPR036390">
    <property type="entry name" value="WH_DNA-bd_sf"/>
</dbReference>
<keyword evidence="2" id="KW-0238">DNA-binding</keyword>
<dbReference type="InterPro" id="IPR014710">
    <property type="entry name" value="RmlC-like_jellyroll"/>
</dbReference>
<reference evidence="6 7" key="1">
    <citation type="submission" date="2024-08" db="EMBL/GenBank/DDBJ databases">
        <authorList>
            <person name="Lu H."/>
        </authorList>
    </citation>
    <scope>NUCLEOTIDE SEQUENCE [LARGE SCALE GENOMIC DNA]</scope>
    <source>
        <strain evidence="6 7">LYH14W</strain>
    </source>
</reference>
<dbReference type="Proteomes" id="UP001606210">
    <property type="component" value="Unassembled WGS sequence"/>
</dbReference>
<dbReference type="Pfam" id="PF00027">
    <property type="entry name" value="cNMP_binding"/>
    <property type="match status" value="1"/>
</dbReference>
<dbReference type="EMBL" id="JBIGHV010000002">
    <property type="protein sequence ID" value="MFG6429626.1"/>
    <property type="molecule type" value="Genomic_DNA"/>
</dbReference>
<dbReference type="PROSITE" id="PS50042">
    <property type="entry name" value="CNMP_BINDING_3"/>
    <property type="match status" value="1"/>
</dbReference>
<dbReference type="RefSeq" id="WP_394477498.1">
    <property type="nucleotide sequence ID" value="NZ_JBIGHV010000002.1"/>
</dbReference>
<dbReference type="Gene3D" id="2.60.120.10">
    <property type="entry name" value="Jelly Rolls"/>
    <property type="match status" value="1"/>
</dbReference>
<evidence type="ECO:0000313" key="6">
    <source>
        <dbReference type="EMBL" id="MFG6429626.1"/>
    </source>
</evidence>
<organism evidence="6 7">
    <name type="scientific">Pelomonas parva</name>
    <dbReference type="NCBI Taxonomy" id="3299032"/>
    <lineage>
        <taxon>Bacteria</taxon>
        <taxon>Pseudomonadati</taxon>
        <taxon>Pseudomonadota</taxon>
        <taxon>Betaproteobacteria</taxon>
        <taxon>Burkholderiales</taxon>
        <taxon>Sphaerotilaceae</taxon>
        <taxon>Roseateles</taxon>
    </lineage>
</organism>
<feature type="domain" description="HTH crp-type" evidence="5">
    <location>
        <begin position="166"/>
        <end position="239"/>
    </location>
</feature>
<evidence type="ECO:0000259" key="4">
    <source>
        <dbReference type="PROSITE" id="PS50042"/>
    </source>
</evidence>
<evidence type="ECO:0000256" key="3">
    <source>
        <dbReference type="ARBA" id="ARBA00023163"/>
    </source>
</evidence>
<proteinExistence type="predicted"/>
<dbReference type="SUPFAM" id="SSF51206">
    <property type="entry name" value="cAMP-binding domain-like"/>
    <property type="match status" value="1"/>
</dbReference>
<dbReference type="PANTHER" id="PTHR24567:SF75">
    <property type="entry name" value="FUMARATE AND NITRATE REDUCTION REGULATORY PROTEIN"/>
    <property type="match status" value="1"/>
</dbReference>
<evidence type="ECO:0000259" key="5">
    <source>
        <dbReference type="PROSITE" id="PS51063"/>
    </source>
</evidence>
<name>A0ABW7EZG8_9BURK</name>
<evidence type="ECO:0000313" key="7">
    <source>
        <dbReference type="Proteomes" id="UP001606210"/>
    </source>
</evidence>
<dbReference type="PANTHER" id="PTHR24567">
    <property type="entry name" value="CRP FAMILY TRANSCRIPTIONAL REGULATORY PROTEIN"/>
    <property type="match status" value="1"/>
</dbReference>
<dbReference type="SMART" id="SM00419">
    <property type="entry name" value="HTH_CRP"/>
    <property type="match status" value="1"/>
</dbReference>
<dbReference type="Pfam" id="PF13545">
    <property type="entry name" value="HTH_Crp_2"/>
    <property type="match status" value="1"/>
</dbReference>
<evidence type="ECO:0000256" key="2">
    <source>
        <dbReference type="ARBA" id="ARBA00023125"/>
    </source>
</evidence>
<dbReference type="SUPFAM" id="SSF46785">
    <property type="entry name" value="Winged helix' DNA-binding domain"/>
    <property type="match status" value="1"/>
</dbReference>
<dbReference type="InterPro" id="IPR050397">
    <property type="entry name" value="Env_Response_Regulators"/>
</dbReference>
<dbReference type="Gene3D" id="1.10.10.10">
    <property type="entry name" value="Winged helix-like DNA-binding domain superfamily/Winged helix DNA-binding domain"/>
    <property type="match status" value="1"/>
</dbReference>
<dbReference type="InterPro" id="IPR012318">
    <property type="entry name" value="HTH_CRP"/>
</dbReference>
<gene>
    <name evidence="6" type="primary">fnr</name>
    <name evidence="6" type="ORF">ACG00Y_06870</name>
</gene>
<keyword evidence="7" id="KW-1185">Reference proteome</keyword>
<dbReference type="CDD" id="cd00092">
    <property type="entry name" value="HTH_CRP"/>
    <property type="match status" value="1"/>
</dbReference>
<dbReference type="InterPro" id="IPR018490">
    <property type="entry name" value="cNMP-bd_dom_sf"/>
</dbReference>
<dbReference type="PROSITE" id="PS51063">
    <property type="entry name" value="HTH_CRP_2"/>
    <property type="match status" value="1"/>
</dbReference>
<dbReference type="PRINTS" id="PR00034">
    <property type="entry name" value="HTHCRP"/>
</dbReference>
<evidence type="ECO:0000256" key="1">
    <source>
        <dbReference type="ARBA" id="ARBA00023015"/>
    </source>
</evidence>
<comment type="caution">
    <text evidence="6">The sequence shown here is derived from an EMBL/GenBank/DDBJ whole genome shotgun (WGS) entry which is preliminary data.</text>
</comment>
<dbReference type="InterPro" id="IPR000595">
    <property type="entry name" value="cNMP-bd_dom"/>
</dbReference>
<feature type="domain" description="Cyclic nucleotide-binding" evidence="4">
    <location>
        <begin position="32"/>
        <end position="102"/>
    </location>
</feature>